<dbReference type="GO" id="GO:0006355">
    <property type="term" value="P:regulation of DNA-templated transcription"/>
    <property type="evidence" value="ECO:0007669"/>
    <property type="project" value="InterPro"/>
</dbReference>
<dbReference type="Proteomes" id="UP000245639">
    <property type="component" value="Unassembled WGS sequence"/>
</dbReference>
<proteinExistence type="predicted"/>
<name>A0A2U1EVK6_9PSEU</name>
<dbReference type="RefSeq" id="WP_207787402.1">
    <property type="nucleotide sequence ID" value="NZ_QEKW01000019.1"/>
</dbReference>
<organism evidence="1 2">
    <name type="scientific">Actinomycetospora cinnamomea</name>
    <dbReference type="NCBI Taxonomy" id="663609"/>
    <lineage>
        <taxon>Bacteria</taxon>
        <taxon>Bacillati</taxon>
        <taxon>Actinomycetota</taxon>
        <taxon>Actinomycetes</taxon>
        <taxon>Pseudonocardiales</taxon>
        <taxon>Pseudonocardiaceae</taxon>
        <taxon>Actinomycetospora</taxon>
    </lineage>
</organism>
<evidence type="ECO:0000313" key="1">
    <source>
        <dbReference type="EMBL" id="PVZ03941.1"/>
    </source>
</evidence>
<evidence type="ECO:0000313" key="2">
    <source>
        <dbReference type="Proteomes" id="UP000245639"/>
    </source>
</evidence>
<gene>
    <name evidence="1" type="ORF">C8D89_11950</name>
</gene>
<reference evidence="1 2" key="1">
    <citation type="submission" date="2018-04" db="EMBL/GenBank/DDBJ databases">
        <title>Genomic Encyclopedia of Type Strains, Phase IV (KMG-IV): sequencing the most valuable type-strain genomes for metagenomic binning, comparative biology and taxonomic classification.</title>
        <authorList>
            <person name="Goeker M."/>
        </authorList>
    </citation>
    <scope>NUCLEOTIDE SEQUENCE [LARGE SCALE GENOMIC DNA]</scope>
    <source>
        <strain evidence="1 2">DSM 45771</strain>
    </source>
</reference>
<accession>A0A2U1EVK6</accession>
<dbReference type="InterPro" id="IPR010985">
    <property type="entry name" value="Ribbon_hlx_hlx"/>
</dbReference>
<dbReference type="EMBL" id="QEKW01000019">
    <property type="protein sequence ID" value="PVZ03941.1"/>
    <property type="molecule type" value="Genomic_DNA"/>
</dbReference>
<sequence>MAMTLRLTDEESEALRRRAEAEQRSMQEVARAAVREYVERHERDDAVEQAATWVTTNFREALDRLGRM</sequence>
<comment type="caution">
    <text evidence="1">The sequence shown here is derived from an EMBL/GenBank/DDBJ whole genome shotgun (WGS) entry which is preliminary data.</text>
</comment>
<protein>
    <submittedName>
        <fullName evidence="1">Ribbon-helix-helix CopG family protein</fullName>
    </submittedName>
</protein>
<dbReference type="SUPFAM" id="SSF47598">
    <property type="entry name" value="Ribbon-helix-helix"/>
    <property type="match status" value="1"/>
</dbReference>
<dbReference type="AlphaFoldDB" id="A0A2U1EVK6"/>
<keyword evidence="2" id="KW-1185">Reference proteome</keyword>